<proteinExistence type="predicted"/>
<reference evidence="2" key="1">
    <citation type="submission" date="2018-04" db="EMBL/GenBank/DDBJ databases">
        <authorList>
            <person name="Lucker S."/>
            <person name="Sakoula D."/>
        </authorList>
    </citation>
    <scope>NUCLEOTIDE SEQUENCE [LARGE SCALE GENOMIC DNA]</scope>
</reference>
<evidence type="ECO:0000313" key="2">
    <source>
        <dbReference type="Proteomes" id="UP000248168"/>
    </source>
</evidence>
<organism evidence="1 2">
    <name type="scientific">Nitrospira lenta</name>
    <dbReference type="NCBI Taxonomy" id="1436998"/>
    <lineage>
        <taxon>Bacteria</taxon>
        <taxon>Pseudomonadati</taxon>
        <taxon>Nitrospirota</taxon>
        <taxon>Nitrospiria</taxon>
        <taxon>Nitrospirales</taxon>
        <taxon>Nitrospiraceae</taxon>
        <taxon>Nitrospira</taxon>
    </lineage>
</organism>
<accession>A0A330L600</accession>
<dbReference type="AlphaFoldDB" id="A0A330L600"/>
<name>A0A330L600_9BACT</name>
<evidence type="ECO:0000313" key="1">
    <source>
        <dbReference type="EMBL" id="SPP64415.1"/>
    </source>
</evidence>
<protein>
    <submittedName>
        <fullName evidence="1">Uncharacterized protein</fullName>
    </submittedName>
</protein>
<sequence length="79" mass="8899">MHDIANSVVETIGWVRELGQFSRPARTGAIEHDGYFVAFLFTFGCQGKGIKDSSQRLFGTSLRVGQNDDGRFHDFSLFR</sequence>
<gene>
    <name evidence="1" type="ORF">NITLEN_20054</name>
</gene>
<dbReference type="InParanoid" id="A0A330L600"/>
<dbReference type="Proteomes" id="UP000248168">
    <property type="component" value="Unassembled WGS sequence"/>
</dbReference>
<dbReference type="EMBL" id="OUNR01000012">
    <property type="protein sequence ID" value="SPP64415.1"/>
    <property type="molecule type" value="Genomic_DNA"/>
</dbReference>
<keyword evidence="2" id="KW-1185">Reference proteome</keyword>